<keyword evidence="2" id="KW-1185">Reference proteome</keyword>
<dbReference type="Proteomes" id="UP000054564">
    <property type="component" value="Unassembled WGS sequence"/>
</dbReference>
<evidence type="ECO:0000313" key="2">
    <source>
        <dbReference type="Proteomes" id="UP000054564"/>
    </source>
</evidence>
<evidence type="ECO:0000313" key="1">
    <source>
        <dbReference type="EMBL" id="KNE97894.1"/>
    </source>
</evidence>
<gene>
    <name evidence="1" type="ORF">PSTG_08916</name>
</gene>
<comment type="caution">
    <text evidence="1">The sequence shown here is derived from an EMBL/GenBank/DDBJ whole genome shotgun (WGS) entry which is preliminary data.</text>
</comment>
<sequence>MAGHQINLTSQYNAHSADPSTSHLFTKSTHNQKIECLWSQLMKQYNCELINQLFNAEENELYNKEDSLEKTLFIYFPPTGCSAQWCYDYPLEYNGEQGLVPVPPSAAETLEHKFYPQAAAMMEITPSWFSEAIRGLLPGMQITIPPVDVHNVWQVFGQILEAIRKFDDEWLADPTDDPSETFSNRAAT</sequence>
<organism evidence="1 2">
    <name type="scientific">Puccinia striiformis f. sp. tritici PST-78</name>
    <dbReference type="NCBI Taxonomy" id="1165861"/>
    <lineage>
        <taxon>Eukaryota</taxon>
        <taxon>Fungi</taxon>
        <taxon>Dikarya</taxon>
        <taxon>Basidiomycota</taxon>
        <taxon>Pucciniomycotina</taxon>
        <taxon>Pucciniomycetes</taxon>
        <taxon>Pucciniales</taxon>
        <taxon>Pucciniaceae</taxon>
        <taxon>Puccinia</taxon>
    </lineage>
</organism>
<dbReference type="PANTHER" id="PTHR46177">
    <property type="entry name" value="INTEGRASE CATALYTIC DOMAIN-CONTAINING PROTEIN"/>
    <property type="match status" value="1"/>
</dbReference>
<reference evidence="2" key="1">
    <citation type="submission" date="2014-03" db="EMBL/GenBank/DDBJ databases">
        <title>The Genome Sequence of Puccinia striiformis f. sp. tritici PST-78.</title>
        <authorList>
            <consortium name="The Broad Institute Genome Sequencing Platform"/>
            <person name="Cuomo C."/>
            <person name="Hulbert S."/>
            <person name="Chen X."/>
            <person name="Walker B."/>
            <person name="Young S.K."/>
            <person name="Zeng Q."/>
            <person name="Gargeya S."/>
            <person name="Fitzgerald M."/>
            <person name="Haas B."/>
            <person name="Abouelleil A."/>
            <person name="Alvarado L."/>
            <person name="Arachchi H.M."/>
            <person name="Berlin A.M."/>
            <person name="Chapman S.B."/>
            <person name="Goldberg J."/>
            <person name="Griggs A."/>
            <person name="Gujja S."/>
            <person name="Hansen M."/>
            <person name="Howarth C."/>
            <person name="Imamovic A."/>
            <person name="Larimer J."/>
            <person name="McCowan C."/>
            <person name="Montmayeur A."/>
            <person name="Murphy C."/>
            <person name="Neiman D."/>
            <person name="Pearson M."/>
            <person name="Priest M."/>
            <person name="Roberts A."/>
            <person name="Saif S."/>
            <person name="Shea T."/>
            <person name="Sisk P."/>
            <person name="Sykes S."/>
            <person name="Wortman J."/>
            <person name="Nusbaum C."/>
            <person name="Birren B."/>
        </authorList>
    </citation>
    <scope>NUCLEOTIDE SEQUENCE [LARGE SCALE GENOMIC DNA]</scope>
    <source>
        <strain evidence="2">race PST-78</strain>
    </source>
</reference>
<dbReference type="EMBL" id="AJIL01000063">
    <property type="protein sequence ID" value="KNE97894.1"/>
    <property type="molecule type" value="Genomic_DNA"/>
</dbReference>
<dbReference type="AlphaFoldDB" id="A0A0L0VFX1"/>
<protein>
    <submittedName>
        <fullName evidence="1">Uncharacterized protein</fullName>
    </submittedName>
</protein>
<name>A0A0L0VFX1_9BASI</name>
<accession>A0A0L0VFX1</accession>
<proteinExistence type="predicted"/>
<dbReference type="OrthoDB" id="7689536at2759"/>
<dbReference type="PANTHER" id="PTHR46177:SF1">
    <property type="entry name" value="INTEGRASE CATALYTIC DOMAIN-CONTAINING PROTEIN"/>
    <property type="match status" value="1"/>
</dbReference>